<dbReference type="GO" id="GO:0016491">
    <property type="term" value="F:oxidoreductase activity"/>
    <property type="evidence" value="ECO:0007669"/>
    <property type="project" value="UniProtKB-KW"/>
</dbReference>
<dbReference type="InterPro" id="IPR011707">
    <property type="entry name" value="Cu-oxidase-like_N"/>
</dbReference>
<name>A0AAW8JCD7_9GAMM</name>
<dbReference type="AlphaFoldDB" id="A0AAW8JCD7"/>
<dbReference type="PROSITE" id="PS00079">
    <property type="entry name" value="MULTICOPPER_OXIDASE1"/>
    <property type="match status" value="1"/>
</dbReference>
<dbReference type="RefSeq" id="WP_308981974.1">
    <property type="nucleotide sequence ID" value="NZ_JAVIDL010000036.1"/>
</dbReference>
<dbReference type="InterPro" id="IPR008972">
    <property type="entry name" value="Cupredoxin"/>
</dbReference>
<protein>
    <submittedName>
        <fullName evidence="5">Multicopper oxidase family protein</fullName>
    </submittedName>
</protein>
<evidence type="ECO:0000259" key="4">
    <source>
        <dbReference type="Pfam" id="PF07732"/>
    </source>
</evidence>
<dbReference type="Pfam" id="PF07731">
    <property type="entry name" value="Cu-oxidase_2"/>
    <property type="match status" value="1"/>
</dbReference>
<comment type="caution">
    <text evidence="5">The sequence shown here is derived from an EMBL/GenBank/DDBJ whole genome shotgun (WGS) entry which is preliminary data.</text>
</comment>
<proteinExistence type="predicted"/>
<dbReference type="GO" id="GO:0005507">
    <property type="term" value="F:copper ion binding"/>
    <property type="evidence" value="ECO:0007669"/>
    <property type="project" value="InterPro"/>
</dbReference>
<sequence length="638" mass="72135">MNTRIIILTLLCLEVNFKVYATDQILQDPPAMQINRSSVLSPSDVNKKQKLSEASFTWDVRKIKSKLWNPATQHFDSVILRGYQGTNTSLNTPFVAPTIEIFPGETLKATLNNQLNNDPRSNQKIGADQTCSSEHMHTDQPHCFDTTNMHTHGLWVSPRDKSDNVFVSISPGTKFQYEYNIAEDHPAGTFWYHPHRHGSTAIQVGSGMAGALIIRGNRQPTANKTGDLDLLTKGFKERILLFQQIQYACYNNDGTIKTNSDGSYFCGHGDIGEIRDYQGFGAGNWTKSGRYTSINGEIQPLLTQAVAGKVERWRMIHAGVRDSINLTIRLMQHAPNKLDLTTQSEKKLLKENCTGPVVNQYIIANDGLTLKQIHEQPVTVLQPSYRYDALIQFPQKGRYCIINESAPASANVDRVNSERRLMAVVHVNAANPTSQTLTDALIEHANQNINLDMRKSVINDLQNNLKLSHFVPHPDLPQTPYKQQLEFNIDNTQNPPQFQIDGKPFQLGRVDRDLKLERTDEWTLTSKLASHPFHIHINPFQIIAIYDPNGKDVSAIDSIDDYDKSAAPDPQYRGLKGSWKDTILVKNVRGASYKVIFRTKYQRYTGDFVLHCHILDHEDQGMMQHIRISSPNDPQTQK</sequence>
<evidence type="ECO:0000259" key="3">
    <source>
        <dbReference type="Pfam" id="PF07731"/>
    </source>
</evidence>
<organism evidence="5 6">
    <name type="scientific">Acinetobacter rudis</name>
    <dbReference type="NCBI Taxonomy" id="632955"/>
    <lineage>
        <taxon>Bacteria</taxon>
        <taxon>Pseudomonadati</taxon>
        <taxon>Pseudomonadota</taxon>
        <taxon>Gammaproteobacteria</taxon>
        <taxon>Moraxellales</taxon>
        <taxon>Moraxellaceae</taxon>
        <taxon>Acinetobacter</taxon>
    </lineage>
</organism>
<dbReference type="InterPro" id="IPR045087">
    <property type="entry name" value="Cu-oxidase_fam"/>
</dbReference>
<dbReference type="SUPFAM" id="SSF49503">
    <property type="entry name" value="Cupredoxins"/>
    <property type="match status" value="3"/>
</dbReference>
<reference evidence="5" key="1">
    <citation type="submission" date="2023-08" db="EMBL/GenBank/DDBJ databases">
        <title>Emergence of clinically-relevant ST2 carbapenem-resistant Acinetobacter baumannii strains in hospital sewages in Zhejiang, East of China.</title>
        <authorList>
            <person name="Kaichao C."/>
            <person name="Zhang R."/>
        </authorList>
    </citation>
    <scope>NUCLEOTIDE SEQUENCE</scope>
    <source>
        <strain evidence="5">M-RB-37</strain>
    </source>
</reference>
<dbReference type="Gene3D" id="2.60.40.420">
    <property type="entry name" value="Cupredoxins - blue copper proteins"/>
    <property type="match status" value="3"/>
</dbReference>
<dbReference type="PANTHER" id="PTHR11709">
    <property type="entry name" value="MULTI-COPPER OXIDASE"/>
    <property type="match status" value="1"/>
</dbReference>
<dbReference type="EMBL" id="JAVIDL010000036">
    <property type="protein sequence ID" value="MDQ8936869.1"/>
    <property type="molecule type" value="Genomic_DNA"/>
</dbReference>
<accession>A0AAW8JCD7</accession>
<dbReference type="CDD" id="cd13853">
    <property type="entry name" value="CuRO_1_Tth-MCO_like"/>
    <property type="match status" value="1"/>
</dbReference>
<evidence type="ECO:0000313" key="6">
    <source>
        <dbReference type="Proteomes" id="UP001243844"/>
    </source>
</evidence>
<dbReference type="Proteomes" id="UP001243844">
    <property type="component" value="Unassembled WGS sequence"/>
</dbReference>
<feature type="domain" description="Plastocyanin-like" evidence="4">
    <location>
        <begin position="146"/>
        <end position="217"/>
    </location>
</feature>
<dbReference type="InterPro" id="IPR002355">
    <property type="entry name" value="Cu_oxidase_Cu_BS"/>
</dbReference>
<dbReference type="InterPro" id="IPR033138">
    <property type="entry name" value="Cu_oxidase_CS"/>
</dbReference>
<dbReference type="InterPro" id="IPR011706">
    <property type="entry name" value="Cu-oxidase_C"/>
</dbReference>
<evidence type="ECO:0000313" key="5">
    <source>
        <dbReference type="EMBL" id="MDQ8936869.1"/>
    </source>
</evidence>
<gene>
    <name evidence="5" type="ORF">RFH47_14175</name>
</gene>
<dbReference type="PROSITE" id="PS00080">
    <property type="entry name" value="MULTICOPPER_OXIDASE2"/>
    <property type="match status" value="1"/>
</dbReference>
<feature type="domain" description="Plastocyanin-like" evidence="3">
    <location>
        <begin position="479"/>
        <end position="627"/>
    </location>
</feature>
<dbReference type="CDD" id="cd13900">
    <property type="entry name" value="CuRO_3_Tth-MCO_like"/>
    <property type="match status" value="1"/>
</dbReference>
<evidence type="ECO:0000256" key="1">
    <source>
        <dbReference type="ARBA" id="ARBA00022723"/>
    </source>
</evidence>
<keyword evidence="1" id="KW-0479">Metal-binding</keyword>
<dbReference type="Pfam" id="PF07732">
    <property type="entry name" value="Cu-oxidase_3"/>
    <property type="match status" value="1"/>
</dbReference>
<evidence type="ECO:0000256" key="2">
    <source>
        <dbReference type="ARBA" id="ARBA00023002"/>
    </source>
</evidence>
<keyword evidence="2" id="KW-0560">Oxidoreductase</keyword>
<dbReference type="PANTHER" id="PTHR11709:SF518">
    <property type="entry name" value="MULTICOPPER OXIDASE"/>
    <property type="match status" value="1"/>
</dbReference>